<name>A0A9W6X3F0_9STRA</name>
<evidence type="ECO:0000313" key="4">
    <source>
        <dbReference type="EMBL" id="GMF28474.1"/>
    </source>
</evidence>
<evidence type="ECO:0000256" key="2">
    <source>
        <dbReference type="SAM" id="Phobius"/>
    </source>
</evidence>
<feature type="transmembrane region" description="Helical" evidence="2">
    <location>
        <begin position="317"/>
        <end position="336"/>
    </location>
</feature>
<dbReference type="CDD" id="cd03507">
    <property type="entry name" value="Delta12-FADS-like"/>
    <property type="match status" value="1"/>
</dbReference>
<comment type="caution">
    <text evidence="4">The sequence shown here is derived from an EMBL/GenBank/DDBJ whole genome shotgun (WGS) entry which is preliminary data.</text>
</comment>
<feature type="transmembrane region" description="Helical" evidence="2">
    <location>
        <begin position="342"/>
        <end position="360"/>
    </location>
</feature>
<dbReference type="InterPro" id="IPR005804">
    <property type="entry name" value="FA_desaturase_dom"/>
</dbReference>
<feature type="region of interest" description="Disordered" evidence="1">
    <location>
        <begin position="1"/>
        <end position="45"/>
    </location>
</feature>
<organism evidence="4 5">
    <name type="scientific">Phytophthora lilii</name>
    <dbReference type="NCBI Taxonomy" id="2077276"/>
    <lineage>
        <taxon>Eukaryota</taxon>
        <taxon>Sar</taxon>
        <taxon>Stramenopiles</taxon>
        <taxon>Oomycota</taxon>
        <taxon>Peronosporomycetes</taxon>
        <taxon>Peronosporales</taxon>
        <taxon>Peronosporaceae</taxon>
        <taxon>Phytophthora</taxon>
    </lineage>
</organism>
<sequence>MRAPNVGPGGHSPPDPRVFSSAAAAPAACTSSTTAPSNSATSSRCPPHLQILRLQPSPSLRSVAPPTAMAILNPEADSAAKLATDSEAKQRQLAEAGYKHVEGAPAPLPLDLPHFSLRDLRAAIPKHCFERSFITSSYYAIKNLLTCAALFYAATYIDQTGNAAYLLWPVYWFFQGSYLTGIWVVAHECGHQAYCSSEVVNNMIGLVLHSALLVPYHSWRISHRKHHSNTGSCENDEVFVPVTRSVIASTWNETLEDSPLYQLYRIVYMLVVGWMPGYLFFNATGPSKYWGKPRSHFNPYSAIYADRERWMIVLSDIFLVLMLAVLATLVYTFSFYTMVKFYFVPYFIVNAYLVLITYLQHTDTYIPHFREGEWNWLRGALCTVDRSFGPYLDSVVHRIVDTHVCHHIFSKMPFYHCEEATNAIKPLLGKFYLKDTTPVPLALWRSYTYCKFVEDDGNVVFYKNKL</sequence>
<feature type="transmembrane region" description="Helical" evidence="2">
    <location>
        <begin position="263"/>
        <end position="281"/>
    </location>
</feature>
<feature type="compositionally biased region" description="Low complexity" evidence="1">
    <location>
        <begin position="20"/>
        <end position="43"/>
    </location>
</feature>
<dbReference type="Proteomes" id="UP001165083">
    <property type="component" value="Unassembled WGS sequence"/>
</dbReference>
<dbReference type="PANTHER" id="PTHR32100">
    <property type="entry name" value="OMEGA-6 FATTY ACID DESATURASE, CHLOROPLASTIC"/>
    <property type="match status" value="1"/>
</dbReference>
<dbReference type="Pfam" id="PF00487">
    <property type="entry name" value="FA_desaturase"/>
    <property type="match status" value="1"/>
</dbReference>
<proteinExistence type="predicted"/>
<dbReference type="OrthoDB" id="1461976at2759"/>
<keyword evidence="5" id="KW-1185">Reference proteome</keyword>
<dbReference type="InterPro" id="IPR012171">
    <property type="entry name" value="Fatty_acid_desaturase"/>
</dbReference>
<evidence type="ECO:0000259" key="3">
    <source>
        <dbReference type="Pfam" id="PF00487"/>
    </source>
</evidence>
<dbReference type="GO" id="GO:0006629">
    <property type="term" value="P:lipid metabolic process"/>
    <property type="evidence" value="ECO:0007669"/>
    <property type="project" value="InterPro"/>
</dbReference>
<evidence type="ECO:0000313" key="5">
    <source>
        <dbReference type="Proteomes" id="UP001165083"/>
    </source>
</evidence>
<accession>A0A9W6X3F0</accession>
<feature type="transmembrane region" description="Helical" evidence="2">
    <location>
        <begin position="139"/>
        <end position="157"/>
    </location>
</feature>
<keyword evidence="2" id="KW-0472">Membrane</keyword>
<dbReference type="GO" id="GO:0016491">
    <property type="term" value="F:oxidoreductase activity"/>
    <property type="evidence" value="ECO:0007669"/>
    <property type="project" value="InterPro"/>
</dbReference>
<reference evidence="4" key="1">
    <citation type="submission" date="2023-04" db="EMBL/GenBank/DDBJ databases">
        <title>Phytophthora lilii NBRC 32176.</title>
        <authorList>
            <person name="Ichikawa N."/>
            <person name="Sato H."/>
            <person name="Tonouchi N."/>
        </authorList>
    </citation>
    <scope>NUCLEOTIDE SEQUENCE</scope>
    <source>
        <strain evidence="4">NBRC 32176</strain>
    </source>
</reference>
<keyword evidence="2" id="KW-1133">Transmembrane helix</keyword>
<dbReference type="EMBL" id="BSXW01000715">
    <property type="protein sequence ID" value="GMF28474.1"/>
    <property type="molecule type" value="Genomic_DNA"/>
</dbReference>
<keyword evidence="2" id="KW-0812">Transmembrane</keyword>
<evidence type="ECO:0000256" key="1">
    <source>
        <dbReference type="SAM" id="MobiDB-lite"/>
    </source>
</evidence>
<dbReference type="AlphaFoldDB" id="A0A9W6X3F0"/>
<feature type="domain" description="Fatty acid desaturase" evidence="3">
    <location>
        <begin position="167"/>
        <end position="434"/>
    </location>
</feature>
<protein>
    <submittedName>
        <fullName evidence="4">Unnamed protein product</fullName>
    </submittedName>
</protein>
<feature type="transmembrane region" description="Helical" evidence="2">
    <location>
        <begin position="199"/>
        <end position="219"/>
    </location>
</feature>
<gene>
    <name evidence="4" type="ORF">Plil01_001199200</name>
</gene>
<feature type="transmembrane region" description="Helical" evidence="2">
    <location>
        <begin position="163"/>
        <end position="187"/>
    </location>
</feature>